<proteinExistence type="inferred from homology"/>
<evidence type="ECO:0000313" key="13">
    <source>
        <dbReference type="Proteomes" id="UP000309544"/>
    </source>
</evidence>
<evidence type="ECO:0000313" key="12">
    <source>
        <dbReference type="EMBL" id="TNJ37213.1"/>
    </source>
</evidence>
<dbReference type="CDD" id="cd03241">
    <property type="entry name" value="ABC_RecN"/>
    <property type="match status" value="2"/>
</dbReference>
<dbReference type="GO" id="GO:0043590">
    <property type="term" value="C:bacterial nucleoid"/>
    <property type="evidence" value="ECO:0007669"/>
    <property type="project" value="TreeGrafter"/>
</dbReference>
<sequence>MLTRLYIRNVALIEELEIPFHEGLTIITGETGAGKSILIGALNLVLGARASSELVRSGQQKAVVEAVLETASGTSGKLAELLQQAGIEQQPELIIRRELTPRGQSRAFVNDTPCPLQTLKRIGDELIDLHGQHEHQLLLREEHHIGLLDDYGQLQDLIEPYRNTSTELRQTRLKFEELKEKARRSAAEKELLEYQLKELQDLNLQEGEEAGLEEEIAILENAETLASHCNAITSLLYDNDRSAYVQVSEALRLLNELSSIDRTLEPGAGELAGAESLLEELSRTLRSYGEAVDFNPVRLEELQERHHLIQKMKKKYHRSVEELIARQEEVARELALQEHNQEAFAEHEENILELKARLTREALALHKARTEAAKRLEPLITKELDTLGIQKSTFNVRIRQEQLKDGDIDFEGTPCTAFRDGCDRVEFLISTNQGEAPRQLAKIASGGEISRVMLALKSALATNTRLPILIFDEIDTGISGRVAEAVGRSLQRLSSLHQIIAITHLPHIAAMGESHLFVEKHEYKGRTSTQVRELSPKEHLEAVARLIDGDTPSEASLAVASQLIRSGKNSKGLENQ</sequence>
<dbReference type="PANTHER" id="PTHR11059:SF0">
    <property type="entry name" value="DNA REPAIR PROTEIN RECN"/>
    <property type="match status" value="1"/>
</dbReference>
<dbReference type="EMBL" id="VDCI01000002">
    <property type="protein sequence ID" value="TNJ37213.1"/>
    <property type="molecule type" value="Genomic_DNA"/>
</dbReference>
<evidence type="ECO:0000256" key="1">
    <source>
        <dbReference type="ARBA" id="ARBA00003618"/>
    </source>
</evidence>
<dbReference type="InterPro" id="IPR003395">
    <property type="entry name" value="RecF/RecN/SMC_N"/>
</dbReference>
<evidence type="ECO:0000256" key="2">
    <source>
        <dbReference type="ARBA" id="ARBA00009441"/>
    </source>
</evidence>
<evidence type="ECO:0000256" key="3">
    <source>
        <dbReference type="ARBA" id="ARBA00021315"/>
    </source>
</evidence>
<keyword evidence="7 9" id="KW-0234">DNA repair</keyword>
<evidence type="ECO:0000256" key="6">
    <source>
        <dbReference type="ARBA" id="ARBA00022840"/>
    </source>
</evidence>
<dbReference type="RefSeq" id="WP_139626239.1">
    <property type="nucleotide sequence ID" value="NZ_VDCI01000002.1"/>
</dbReference>
<dbReference type="SUPFAM" id="SSF52540">
    <property type="entry name" value="P-loop containing nucleoside triphosphate hydrolases"/>
    <property type="match status" value="2"/>
</dbReference>
<feature type="coiled-coil region" evidence="10">
    <location>
        <begin position="161"/>
        <end position="222"/>
    </location>
</feature>
<evidence type="ECO:0000256" key="9">
    <source>
        <dbReference type="PIRNR" id="PIRNR003128"/>
    </source>
</evidence>
<dbReference type="AlphaFoldDB" id="A0A5C4S136"/>
<comment type="function">
    <text evidence="1 9">May be involved in recombinational repair of damaged DNA.</text>
</comment>
<dbReference type="Proteomes" id="UP000309544">
    <property type="component" value="Unassembled WGS sequence"/>
</dbReference>
<dbReference type="GO" id="GO:0009432">
    <property type="term" value="P:SOS response"/>
    <property type="evidence" value="ECO:0007669"/>
    <property type="project" value="TreeGrafter"/>
</dbReference>
<evidence type="ECO:0000256" key="5">
    <source>
        <dbReference type="ARBA" id="ARBA00022763"/>
    </source>
</evidence>
<evidence type="ECO:0000256" key="4">
    <source>
        <dbReference type="ARBA" id="ARBA00022741"/>
    </source>
</evidence>
<evidence type="ECO:0000256" key="7">
    <source>
        <dbReference type="ARBA" id="ARBA00023204"/>
    </source>
</evidence>
<dbReference type="GO" id="GO:0006310">
    <property type="term" value="P:DNA recombination"/>
    <property type="evidence" value="ECO:0007669"/>
    <property type="project" value="InterPro"/>
</dbReference>
<dbReference type="NCBIfam" id="TIGR00634">
    <property type="entry name" value="recN"/>
    <property type="match status" value="1"/>
</dbReference>
<evidence type="ECO:0000259" key="11">
    <source>
        <dbReference type="Pfam" id="PF02463"/>
    </source>
</evidence>
<dbReference type="Pfam" id="PF02463">
    <property type="entry name" value="SMC_N"/>
    <property type="match status" value="1"/>
</dbReference>
<protein>
    <recommendedName>
        <fullName evidence="3 9">DNA repair protein RecN</fullName>
    </recommendedName>
    <alternativeName>
        <fullName evidence="8 9">Recombination protein N</fullName>
    </alternativeName>
</protein>
<gene>
    <name evidence="12" type="primary">recN</name>
    <name evidence="12" type="ORF">FGF68_03030</name>
</gene>
<evidence type="ECO:0000256" key="10">
    <source>
        <dbReference type="SAM" id="Coils"/>
    </source>
</evidence>
<feature type="domain" description="RecF/RecN/SMC N-terminal" evidence="11">
    <location>
        <begin position="2"/>
        <end position="515"/>
    </location>
</feature>
<dbReference type="GO" id="GO:0005524">
    <property type="term" value="F:ATP binding"/>
    <property type="evidence" value="ECO:0007669"/>
    <property type="project" value="UniProtKB-KW"/>
</dbReference>
<dbReference type="GO" id="GO:0006281">
    <property type="term" value="P:DNA repair"/>
    <property type="evidence" value="ECO:0007669"/>
    <property type="project" value="UniProtKB-KW"/>
</dbReference>
<reference evidence="12 13" key="1">
    <citation type="submission" date="2019-05" db="EMBL/GenBank/DDBJ databases">
        <title>Draft Whole-Genome sequence of the green sulfur bacterium Prosthecochloris vibrioformis DSM 260.</title>
        <authorList>
            <person name="Meyer T.E."/>
            <person name="Kyndt J.A."/>
        </authorList>
    </citation>
    <scope>NUCLEOTIDE SEQUENCE [LARGE SCALE GENOMIC DNA]</scope>
    <source>
        <strain evidence="12 13">DSM 260</strain>
    </source>
</reference>
<keyword evidence="5 9" id="KW-0227">DNA damage</keyword>
<accession>A0A5C4S136</accession>
<organism evidence="12 13">
    <name type="scientific">Prosthecochloris vibrioformis</name>
    <name type="common">Chlorobium vibrioforme</name>
    <dbReference type="NCBI Taxonomy" id="1098"/>
    <lineage>
        <taxon>Bacteria</taxon>
        <taxon>Pseudomonadati</taxon>
        <taxon>Chlorobiota</taxon>
        <taxon>Chlorobiia</taxon>
        <taxon>Chlorobiales</taxon>
        <taxon>Chlorobiaceae</taxon>
        <taxon>Prosthecochloris</taxon>
    </lineage>
</organism>
<keyword evidence="4" id="KW-0547">Nucleotide-binding</keyword>
<dbReference type="PANTHER" id="PTHR11059">
    <property type="entry name" value="DNA REPAIR PROTEIN RECN"/>
    <property type="match status" value="1"/>
</dbReference>
<comment type="similarity">
    <text evidence="2 9">Belongs to the RecN family.</text>
</comment>
<dbReference type="InterPro" id="IPR027417">
    <property type="entry name" value="P-loop_NTPase"/>
</dbReference>
<dbReference type="PIRSF" id="PIRSF003128">
    <property type="entry name" value="RecN"/>
    <property type="match status" value="1"/>
</dbReference>
<keyword evidence="6" id="KW-0067">ATP-binding</keyword>
<comment type="caution">
    <text evidence="12">The sequence shown here is derived from an EMBL/GenBank/DDBJ whole genome shotgun (WGS) entry which is preliminary data.</text>
</comment>
<dbReference type="InterPro" id="IPR004604">
    <property type="entry name" value="DNA_recomb/repair_RecN"/>
</dbReference>
<dbReference type="NCBIfam" id="NF008121">
    <property type="entry name" value="PRK10869.1"/>
    <property type="match status" value="1"/>
</dbReference>
<keyword evidence="10" id="KW-0175">Coiled coil</keyword>
<dbReference type="Gene3D" id="3.40.50.300">
    <property type="entry name" value="P-loop containing nucleotide triphosphate hydrolases"/>
    <property type="match status" value="2"/>
</dbReference>
<evidence type="ECO:0000256" key="8">
    <source>
        <dbReference type="ARBA" id="ARBA00033408"/>
    </source>
</evidence>
<dbReference type="FunFam" id="3.40.50.300:FF:000319">
    <property type="entry name" value="DNA repair protein RecN"/>
    <property type="match status" value="1"/>
</dbReference>
<name>A0A5C4S136_PROVB</name>
<keyword evidence="13" id="KW-1185">Reference proteome</keyword>